<sequence>MAKLFKRVFMLLLFAGIAFAGYYAWDRWGRVEPLPEGLVQANGRIEGDHITVASKFAGKINQLLVREGDSVKAGQVLARLDSEQVKAKLRQAQQAIEAARAQHRAAQTGLDLLKEEVPLMIDAAQASLEHAKAVVAKAQAAEQQSARDASRFTDLASRGTIDKRKGEEAQLAWTVAKNDVRVAETALTRAEKQLAEANLGSRRVHAKAQEIEALAAQVAGAEAVRDEAQSVLDDLTITAPADGVVTTRVVDAGEIVAAGSPLFDLVNLDRLYLKVYVPEIEIGHVRLQLPARIHTDAYPEKPFPAKVLYVSSRAEFTPKEVQTSDERVKLVYAVKLYLDENPEHQLTPGLPADAVIRWMEDTPWAKPQW</sequence>
<dbReference type="InterPro" id="IPR058625">
    <property type="entry name" value="MdtA-like_BSH"/>
</dbReference>
<feature type="domain" description="Multidrug resistance protein MdtA-like barrel-sandwich hybrid" evidence="4">
    <location>
        <begin position="50"/>
        <end position="264"/>
    </location>
</feature>
<dbReference type="OrthoDB" id="9778236at2"/>
<dbReference type="Pfam" id="PF25917">
    <property type="entry name" value="BSH_RND"/>
    <property type="match status" value="1"/>
</dbReference>
<dbReference type="Gene3D" id="1.10.287.470">
    <property type="entry name" value="Helix hairpin bin"/>
    <property type="match status" value="1"/>
</dbReference>
<name>A0A517N4S3_9BACT</name>
<dbReference type="PRINTS" id="PR01490">
    <property type="entry name" value="RTXTOXIND"/>
</dbReference>
<gene>
    <name evidence="5" type="primary">mdtN_1</name>
    <name evidence="5" type="ORF">K227x_05020</name>
</gene>
<proteinExistence type="predicted"/>
<evidence type="ECO:0000256" key="2">
    <source>
        <dbReference type="ARBA" id="ARBA00023054"/>
    </source>
</evidence>
<dbReference type="Proteomes" id="UP000318538">
    <property type="component" value="Chromosome"/>
</dbReference>
<dbReference type="EMBL" id="CP036525">
    <property type="protein sequence ID" value="QDT02131.1"/>
    <property type="molecule type" value="Genomic_DNA"/>
</dbReference>
<dbReference type="InterPro" id="IPR050465">
    <property type="entry name" value="UPF0194_transport"/>
</dbReference>
<comment type="subcellular location">
    <subcellularLocation>
        <location evidence="1">Cell envelope</location>
    </subcellularLocation>
</comment>
<dbReference type="KEGG" id="rlc:K227x_05020"/>
<evidence type="ECO:0000256" key="1">
    <source>
        <dbReference type="ARBA" id="ARBA00004196"/>
    </source>
</evidence>
<feature type="coiled-coil region" evidence="3">
    <location>
        <begin position="82"/>
        <end position="141"/>
    </location>
</feature>
<evidence type="ECO:0000259" key="4">
    <source>
        <dbReference type="Pfam" id="PF25917"/>
    </source>
</evidence>
<organism evidence="5 6">
    <name type="scientific">Rubripirellula lacrimiformis</name>
    <dbReference type="NCBI Taxonomy" id="1930273"/>
    <lineage>
        <taxon>Bacteria</taxon>
        <taxon>Pseudomonadati</taxon>
        <taxon>Planctomycetota</taxon>
        <taxon>Planctomycetia</taxon>
        <taxon>Pirellulales</taxon>
        <taxon>Pirellulaceae</taxon>
        <taxon>Rubripirellula</taxon>
    </lineage>
</organism>
<dbReference type="SUPFAM" id="SSF111369">
    <property type="entry name" value="HlyD-like secretion proteins"/>
    <property type="match status" value="2"/>
</dbReference>
<reference evidence="5 6" key="1">
    <citation type="submission" date="2019-02" db="EMBL/GenBank/DDBJ databases">
        <title>Deep-cultivation of Planctomycetes and their phenomic and genomic characterization uncovers novel biology.</title>
        <authorList>
            <person name="Wiegand S."/>
            <person name="Jogler M."/>
            <person name="Boedeker C."/>
            <person name="Pinto D."/>
            <person name="Vollmers J."/>
            <person name="Rivas-Marin E."/>
            <person name="Kohn T."/>
            <person name="Peeters S.H."/>
            <person name="Heuer A."/>
            <person name="Rast P."/>
            <person name="Oberbeckmann S."/>
            <person name="Bunk B."/>
            <person name="Jeske O."/>
            <person name="Meyerdierks A."/>
            <person name="Storesund J.E."/>
            <person name="Kallscheuer N."/>
            <person name="Luecker S."/>
            <person name="Lage O.M."/>
            <person name="Pohl T."/>
            <person name="Merkel B.J."/>
            <person name="Hornburger P."/>
            <person name="Mueller R.-W."/>
            <person name="Bruemmer F."/>
            <person name="Labrenz M."/>
            <person name="Spormann A.M."/>
            <person name="Op den Camp H."/>
            <person name="Overmann J."/>
            <person name="Amann R."/>
            <person name="Jetten M.S.M."/>
            <person name="Mascher T."/>
            <person name="Medema M.H."/>
            <person name="Devos D.P."/>
            <person name="Kaster A.-K."/>
            <person name="Ovreas L."/>
            <person name="Rohde M."/>
            <person name="Galperin M.Y."/>
            <person name="Jogler C."/>
        </authorList>
    </citation>
    <scope>NUCLEOTIDE SEQUENCE [LARGE SCALE GENOMIC DNA]</scope>
    <source>
        <strain evidence="5 6">K22_7</strain>
    </source>
</reference>
<dbReference type="Gene3D" id="2.40.50.100">
    <property type="match status" value="1"/>
</dbReference>
<dbReference type="PANTHER" id="PTHR32347:SF23">
    <property type="entry name" value="BLL5650 PROTEIN"/>
    <property type="match status" value="1"/>
</dbReference>
<dbReference type="PANTHER" id="PTHR32347">
    <property type="entry name" value="EFFLUX SYSTEM COMPONENT YKNX-RELATED"/>
    <property type="match status" value="1"/>
</dbReference>
<dbReference type="AlphaFoldDB" id="A0A517N4S3"/>
<evidence type="ECO:0000313" key="6">
    <source>
        <dbReference type="Proteomes" id="UP000318538"/>
    </source>
</evidence>
<keyword evidence="6" id="KW-1185">Reference proteome</keyword>
<dbReference type="GO" id="GO:0030313">
    <property type="term" value="C:cell envelope"/>
    <property type="evidence" value="ECO:0007669"/>
    <property type="project" value="UniProtKB-SubCell"/>
</dbReference>
<accession>A0A517N4S3</accession>
<protein>
    <submittedName>
        <fullName evidence="5">Multidrug resistance protein MdtN</fullName>
    </submittedName>
</protein>
<evidence type="ECO:0000256" key="3">
    <source>
        <dbReference type="SAM" id="Coils"/>
    </source>
</evidence>
<dbReference type="Gene3D" id="2.40.30.170">
    <property type="match status" value="1"/>
</dbReference>
<evidence type="ECO:0000313" key="5">
    <source>
        <dbReference type="EMBL" id="QDT02131.1"/>
    </source>
</evidence>
<keyword evidence="2 3" id="KW-0175">Coiled coil</keyword>
<dbReference type="RefSeq" id="WP_145167896.1">
    <property type="nucleotide sequence ID" value="NZ_CP036525.1"/>
</dbReference>